<evidence type="ECO:0000313" key="2">
    <source>
        <dbReference type="EMBL" id="KAF7639040.1"/>
    </source>
</evidence>
<evidence type="ECO:0000256" key="1">
    <source>
        <dbReference type="SAM" id="MobiDB-lite"/>
    </source>
</evidence>
<accession>A0A8T0A0G7</accession>
<sequence>MNISENNKDSSGSDDEIQTDVDLNSTKNTEENKNSFKKYLFLEKKLRKERAKEKLISFKDLFRKDQIKDDQKLRRERNDPLLILYGRRPRRKPKSKSVFSKDDFEAVKKSEKLNTLASRVKRIR</sequence>
<protein>
    <submittedName>
        <fullName evidence="2">Uncharacterized protein</fullName>
    </submittedName>
</protein>
<proteinExistence type="predicted"/>
<gene>
    <name evidence="2" type="ORF">Mgra_00001567</name>
</gene>
<keyword evidence="3" id="KW-1185">Reference proteome</keyword>
<dbReference type="EMBL" id="JABEBT010000008">
    <property type="protein sequence ID" value="KAF7639040.1"/>
    <property type="molecule type" value="Genomic_DNA"/>
</dbReference>
<dbReference type="Proteomes" id="UP000605970">
    <property type="component" value="Unassembled WGS sequence"/>
</dbReference>
<name>A0A8T0A0G7_9BILA</name>
<feature type="region of interest" description="Disordered" evidence="1">
    <location>
        <begin position="1"/>
        <end position="30"/>
    </location>
</feature>
<comment type="caution">
    <text evidence="2">The sequence shown here is derived from an EMBL/GenBank/DDBJ whole genome shotgun (WGS) entry which is preliminary data.</text>
</comment>
<organism evidence="2 3">
    <name type="scientific">Meloidogyne graminicola</name>
    <dbReference type="NCBI Taxonomy" id="189291"/>
    <lineage>
        <taxon>Eukaryota</taxon>
        <taxon>Metazoa</taxon>
        <taxon>Ecdysozoa</taxon>
        <taxon>Nematoda</taxon>
        <taxon>Chromadorea</taxon>
        <taxon>Rhabditida</taxon>
        <taxon>Tylenchina</taxon>
        <taxon>Tylenchomorpha</taxon>
        <taxon>Tylenchoidea</taxon>
        <taxon>Meloidogynidae</taxon>
        <taxon>Meloidogyninae</taxon>
        <taxon>Meloidogyne</taxon>
    </lineage>
</organism>
<reference evidence="2" key="1">
    <citation type="journal article" date="2020" name="Ecol. Evol.">
        <title>Genome structure and content of the rice root-knot nematode (Meloidogyne graminicola).</title>
        <authorList>
            <person name="Phan N.T."/>
            <person name="Danchin E.G.J."/>
            <person name="Klopp C."/>
            <person name="Perfus-Barbeoch L."/>
            <person name="Kozlowski D.K."/>
            <person name="Koutsovoulos G.D."/>
            <person name="Lopez-Roques C."/>
            <person name="Bouchez O."/>
            <person name="Zahm M."/>
            <person name="Besnard G."/>
            <person name="Bellafiore S."/>
        </authorList>
    </citation>
    <scope>NUCLEOTIDE SEQUENCE</scope>
    <source>
        <strain evidence="2">VN-18</strain>
    </source>
</reference>
<evidence type="ECO:0000313" key="3">
    <source>
        <dbReference type="Proteomes" id="UP000605970"/>
    </source>
</evidence>
<dbReference type="AlphaFoldDB" id="A0A8T0A0G7"/>